<evidence type="ECO:0000313" key="2">
    <source>
        <dbReference type="EMBL" id="KAA6431514.1"/>
    </source>
</evidence>
<feature type="transmembrane region" description="Helical" evidence="1">
    <location>
        <begin position="49"/>
        <end position="71"/>
    </location>
</feature>
<feature type="transmembrane region" description="Helical" evidence="1">
    <location>
        <begin position="306"/>
        <end position="327"/>
    </location>
</feature>
<feature type="transmembrane region" description="Helical" evidence="1">
    <location>
        <begin position="138"/>
        <end position="154"/>
    </location>
</feature>
<sequence>MKKPYNLNWIRNIEIQRRATDWASKKLLEEPQLKTIKAEFQAHFYRPNFFVKIGLFLFALIGSAFFMGFVFLFLTDSNITDRGFAMISLLFAGFFIFFLERQIKLSKLFHSGVDNALLYVSITLIFVPVFLLFNNLKIWQYALFLFIPLSIATIRYADILTAASSFLALFVTLGNFLMNFSGGTLILPFAVMLMAACIYFAVRNNTSIYYANCRKIIEILSLAVFYLGGNYLIVREGNALLTHQASSVSRQIPFAPVFYLFTIVIPFSYILMGVRKKDRILLNTGLLATAFSVVTFGHYFSPFTAAQNIFISGLALILFSAALIRYLHKPKHGISDEPEKRNVPDELKSILIAQTLGQDPETKGINFGGGNFGGGGAGEVY</sequence>
<dbReference type="EMBL" id="VBSN01000073">
    <property type="protein sequence ID" value="KAA6431514.1"/>
    <property type="molecule type" value="Genomic_DNA"/>
</dbReference>
<gene>
    <name evidence="2" type="ORF">FEM33_24700</name>
</gene>
<feature type="transmembrane region" description="Helical" evidence="1">
    <location>
        <begin position="184"/>
        <end position="204"/>
    </location>
</feature>
<organism evidence="2 3">
    <name type="scientific">Dyadobacter flavalbus</name>
    <dbReference type="NCBI Taxonomy" id="2579942"/>
    <lineage>
        <taxon>Bacteria</taxon>
        <taxon>Pseudomonadati</taxon>
        <taxon>Bacteroidota</taxon>
        <taxon>Cytophagia</taxon>
        <taxon>Cytophagales</taxon>
        <taxon>Spirosomataceae</taxon>
        <taxon>Dyadobacter</taxon>
    </lineage>
</organism>
<proteinExistence type="predicted"/>
<comment type="caution">
    <text evidence="2">The sequence shown here is derived from an EMBL/GenBank/DDBJ whole genome shotgun (WGS) entry which is preliminary data.</text>
</comment>
<feature type="transmembrane region" description="Helical" evidence="1">
    <location>
        <begin position="112"/>
        <end position="132"/>
    </location>
</feature>
<evidence type="ECO:0008006" key="4">
    <source>
        <dbReference type="Google" id="ProtNLM"/>
    </source>
</evidence>
<accession>A0A5M8Q986</accession>
<feature type="transmembrane region" description="Helical" evidence="1">
    <location>
        <begin position="216"/>
        <end position="234"/>
    </location>
</feature>
<dbReference type="Proteomes" id="UP000323994">
    <property type="component" value="Unassembled WGS sequence"/>
</dbReference>
<keyword evidence="3" id="KW-1185">Reference proteome</keyword>
<evidence type="ECO:0000256" key="1">
    <source>
        <dbReference type="SAM" id="Phobius"/>
    </source>
</evidence>
<dbReference type="OrthoDB" id="660047at2"/>
<reference evidence="2 3" key="1">
    <citation type="submission" date="2019-05" db="EMBL/GenBank/DDBJ databases">
        <authorList>
            <person name="Qu J.-H."/>
        </authorList>
    </citation>
    <scope>NUCLEOTIDE SEQUENCE [LARGE SCALE GENOMIC DNA]</scope>
    <source>
        <strain evidence="2 3">NS28</strain>
    </source>
</reference>
<keyword evidence="1" id="KW-1133">Transmembrane helix</keyword>
<keyword evidence="1" id="KW-0472">Membrane</keyword>
<feature type="transmembrane region" description="Helical" evidence="1">
    <location>
        <begin position="83"/>
        <end position="100"/>
    </location>
</feature>
<dbReference type="RefSeq" id="WP_139014643.1">
    <property type="nucleotide sequence ID" value="NZ_VBSN01000073.1"/>
</dbReference>
<name>A0A5M8Q986_9BACT</name>
<dbReference type="AlphaFoldDB" id="A0A5M8Q986"/>
<feature type="transmembrane region" description="Helical" evidence="1">
    <location>
        <begin position="254"/>
        <end position="273"/>
    </location>
</feature>
<keyword evidence="1" id="KW-0812">Transmembrane</keyword>
<evidence type="ECO:0000313" key="3">
    <source>
        <dbReference type="Proteomes" id="UP000323994"/>
    </source>
</evidence>
<feature type="transmembrane region" description="Helical" evidence="1">
    <location>
        <begin position="280"/>
        <end position="300"/>
    </location>
</feature>
<protein>
    <recommendedName>
        <fullName evidence="4">DUF2157 domain-containing protein</fullName>
    </recommendedName>
</protein>